<keyword evidence="14" id="KW-1185">Reference proteome</keyword>
<feature type="chain" id="PRO_5042554651" evidence="12">
    <location>
        <begin position="24"/>
        <end position="430"/>
    </location>
</feature>
<dbReference type="Gene3D" id="3.30.70.340">
    <property type="entry name" value="Metallocarboxypeptidase-like"/>
    <property type="match status" value="1"/>
</dbReference>
<dbReference type="Gene3D" id="3.40.630.10">
    <property type="entry name" value="Zn peptidases"/>
    <property type="match status" value="1"/>
</dbReference>
<dbReference type="GO" id="GO:0008270">
    <property type="term" value="F:zinc ion binding"/>
    <property type="evidence" value="ECO:0007669"/>
    <property type="project" value="InterPro"/>
</dbReference>
<evidence type="ECO:0000256" key="10">
    <source>
        <dbReference type="ARBA" id="ARBA00023157"/>
    </source>
</evidence>
<protein>
    <submittedName>
        <fullName evidence="15">Carboxypeptidase B2-like</fullName>
    </submittedName>
</protein>
<feature type="active site" description="Proton donor/acceptor" evidence="11">
    <location>
        <position position="389"/>
    </location>
</feature>
<dbReference type="KEGG" id="pmrn:116954429"/>
<evidence type="ECO:0000256" key="1">
    <source>
        <dbReference type="ARBA" id="ARBA00001947"/>
    </source>
</evidence>
<dbReference type="RefSeq" id="XP_032830828.1">
    <property type="nucleotide sequence ID" value="XM_032974937.1"/>
</dbReference>
<keyword evidence="4" id="KW-0645">Protease</keyword>
<feature type="signal peptide" evidence="12">
    <location>
        <begin position="1"/>
        <end position="23"/>
    </location>
</feature>
<evidence type="ECO:0000256" key="11">
    <source>
        <dbReference type="PROSITE-ProRule" id="PRU01379"/>
    </source>
</evidence>
<accession>A0AAJ7XF03</accession>
<evidence type="ECO:0000256" key="4">
    <source>
        <dbReference type="ARBA" id="ARBA00022670"/>
    </source>
</evidence>
<dbReference type="Pfam" id="PF02244">
    <property type="entry name" value="Propep_M14"/>
    <property type="match status" value="1"/>
</dbReference>
<sequence length="430" mass="48352">MARAAVLPLLLLLLVLPHRSVESNSTDAHDALISVFLPGAEDVGVFASLVTRHQIDLWRPESLAQLGPGSSVQCLVGAEHTEVVLASLGNSSIPYNVTVSNVEEEVTKQATQLQDMSANVARGKVSYYDTYHPLDEIYRWMEEVAKHYSSWVSYKRIGVSHENRPLYVIKVGVRSSVAKPAVWIDCGIHAREWIAPAFCQYFVQHAVNRLDRSMMELLKHFDFYVLPVLNVDGYHYSWTKSRLWRKNRARSSHSACVGVDLNRNWNASWGGPGASADPCSQTFQGSRPESEPEVRAVAAFIRERRHRLHAYVTVHAYSQMLIFPYSYTEQRSAHHEELELVAQEVVQALRSVHGTPYRHGAGGPMLYMAAGGSDDWAHDLGIKYSFTFELRDTGRYGFLLPANFIRATCQETMEAVKVIALRAMHDPELA</sequence>
<proteinExistence type="inferred from homology"/>
<reference evidence="15" key="1">
    <citation type="submission" date="2025-08" db="UniProtKB">
        <authorList>
            <consortium name="RefSeq"/>
        </authorList>
    </citation>
    <scope>IDENTIFICATION</scope>
    <source>
        <tissue evidence="15">Sperm</tissue>
    </source>
</reference>
<evidence type="ECO:0000313" key="14">
    <source>
        <dbReference type="Proteomes" id="UP001318040"/>
    </source>
</evidence>
<feature type="domain" description="Peptidase M14" evidence="13">
    <location>
        <begin position="130"/>
        <end position="423"/>
    </location>
</feature>
<dbReference type="PROSITE" id="PS00133">
    <property type="entry name" value="CARBOXYPEPT_ZN_2"/>
    <property type="match status" value="1"/>
</dbReference>
<dbReference type="GeneID" id="116954429"/>
<organism evidence="14 15">
    <name type="scientific">Petromyzon marinus</name>
    <name type="common">Sea lamprey</name>
    <dbReference type="NCBI Taxonomy" id="7757"/>
    <lineage>
        <taxon>Eukaryota</taxon>
        <taxon>Metazoa</taxon>
        <taxon>Chordata</taxon>
        <taxon>Craniata</taxon>
        <taxon>Vertebrata</taxon>
        <taxon>Cyclostomata</taxon>
        <taxon>Hyperoartia</taxon>
        <taxon>Petromyzontiformes</taxon>
        <taxon>Petromyzontidae</taxon>
        <taxon>Petromyzon</taxon>
    </lineage>
</organism>
<comment type="cofactor">
    <cofactor evidence="1">
        <name>Zn(2+)</name>
        <dbReference type="ChEBI" id="CHEBI:29105"/>
    </cofactor>
</comment>
<keyword evidence="3" id="KW-0121">Carboxypeptidase</keyword>
<dbReference type="GO" id="GO:0042730">
    <property type="term" value="P:fibrinolysis"/>
    <property type="evidence" value="ECO:0007669"/>
    <property type="project" value="TreeGrafter"/>
</dbReference>
<dbReference type="PANTHER" id="PTHR11705">
    <property type="entry name" value="PROTEASE FAMILY M14 CARBOXYPEPTIDASE A,B"/>
    <property type="match status" value="1"/>
</dbReference>
<dbReference type="Pfam" id="PF00246">
    <property type="entry name" value="Peptidase_M14"/>
    <property type="match status" value="1"/>
</dbReference>
<keyword evidence="5" id="KW-0479">Metal-binding</keyword>
<dbReference type="Proteomes" id="UP001318040">
    <property type="component" value="Chromosome 55"/>
</dbReference>
<dbReference type="GO" id="GO:0006508">
    <property type="term" value="P:proteolysis"/>
    <property type="evidence" value="ECO:0007669"/>
    <property type="project" value="UniProtKB-KW"/>
</dbReference>
<evidence type="ECO:0000256" key="5">
    <source>
        <dbReference type="ARBA" id="ARBA00022723"/>
    </source>
</evidence>
<gene>
    <name evidence="15" type="primary">LOC116954429</name>
</gene>
<dbReference type="SUPFAM" id="SSF54897">
    <property type="entry name" value="Protease propeptides/inhibitors"/>
    <property type="match status" value="1"/>
</dbReference>
<keyword evidence="10" id="KW-1015">Disulfide bond</keyword>
<evidence type="ECO:0000256" key="9">
    <source>
        <dbReference type="ARBA" id="ARBA00023049"/>
    </source>
</evidence>
<evidence type="ECO:0000256" key="6">
    <source>
        <dbReference type="ARBA" id="ARBA00022729"/>
    </source>
</evidence>
<comment type="similarity">
    <text evidence="2 11">Belongs to the peptidase M14 family.</text>
</comment>
<evidence type="ECO:0000256" key="12">
    <source>
        <dbReference type="SAM" id="SignalP"/>
    </source>
</evidence>
<evidence type="ECO:0000259" key="13">
    <source>
        <dbReference type="PROSITE" id="PS52035"/>
    </source>
</evidence>
<evidence type="ECO:0000256" key="7">
    <source>
        <dbReference type="ARBA" id="ARBA00022801"/>
    </source>
</evidence>
<dbReference type="InterPro" id="IPR036990">
    <property type="entry name" value="M14A-like_propep"/>
</dbReference>
<dbReference type="PROSITE" id="PS52035">
    <property type="entry name" value="PEPTIDASE_M14"/>
    <property type="match status" value="1"/>
</dbReference>
<name>A0AAJ7XF03_PETMA</name>
<evidence type="ECO:0000256" key="2">
    <source>
        <dbReference type="ARBA" id="ARBA00005988"/>
    </source>
</evidence>
<dbReference type="InterPro" id="IPR057247">
    <property type="entry name" value="CARBOXYPEPT_ZN_2"/>
</dbReference>
<dbReference type="InterPro" id="IPR057246">
    <property type="entry name" value="CARBOXYPEPT_ZN_1"/>
</dbReference>
<dbReference type="PRINTS" id="PR00765">
    <property type="entry name" value="CRBOXYPTASEA"/>
</dbReference>
<keyword evidence="6 12" id="KW-0732">Signal</keyword>
<dbReference type="GO" id="GO:0004181">
    <property type="term" value="F:metallocarboxypeptidase activity"/>
    <property type="evidence" value="ECO:0007669"/>
    <property type="project" value="InterPro"/>
</dbReference>
<dbReference type="SMART" id="SM00631">
    <property type="entry name" value="Zn_pept"/>
    <property type="match status" value="1"/>
</dbReference>
<evidence type="ECO:0000256" key="8">
    <source>
        <dbReference type="ARBA" id="ARBA00022833"/>
    </source>
</evidence>
<keyword evidence="8" id="KW-0862">Zinc</keyword>
<dbReference type="SUPFAM" id="SSF53187">
    <property type="entry name" value="Zn-dependent exopeptidases"/>
    <property type="match status" value="1"/>
</dbReference>
<dbReference type="AlphaFoldDB" id="A0AAJ7XF03"/>
<evidence type="ECO:0000313" key="15">
    <source>
        <dbReference type="RefSeq" id="XP_032830828.1"/>
    </source>
</evidence>
<evidence type="ECO:0000256" key="3">
    <source>
        <dbReference type="ARBA" id="ARBA00022645"/>
    </source>
</evidence>
<dbReference type="PROSITE" id="PS00132">
    <property type="entry name" value="CARBOXYPEPT_ZN_1"/>
    <property type="match status" value="1"/>
</dbReference>
<dbReference type="InterPro" id="IPR003146">
    <property type="entry name" value="M14A_act_pep"/>
</dbReference>
<keyword evidence="9" id="KW-0482">Metalloprotease</keyword>
<dbReference type="PANTHER" id="PTHR11705:SF17">
    <property type="entry name" value="CARBOXYPEPTIDASE B2"/>
    <property type="match status" value="1"/>
</dbReference>
<dbReference type="InterPro" id="IPR000834">
    <property type="entry name" value="Peptidase_M14"/>
</dbReference>
<dbReference type="GO" id="GO:0005615">
    <property type="term" value="C:extracellular space"/>
    <property type="evidence" value="ECO:0007669"/>
    <property type="project" value="TreeGrafter"/>
</dbReference>
<dbReference type="FunFam" id="3.40.630.10:FF:000001">
    <property type="entry name" value="Carboxypeptidase B"/>
    <property type="match status" value="1"/>
</dbReference>
<keyword evidence="7" id="KW-0378">Hydrolase</keyword>